<reference evidence="2" key="1">
    <citation type="submission" date="2011-08" db="EMBL/GenBank/DDBJ databases">
        <title>The complete genome of Muricauda ruestringensis DSM 13258.</title>
        <authorList>
            <person name="Lucas S."/>
            <person name="Han J."/>
            <person name="Lapidus A."/>
            <person name="Bruce D."/>
            <person name="Goodwin L."/>
            <person name="Pitluck S."/>
            <person name="Peters L."/>
            <person name="Kyrpides N."/>
            <person name="Mavromatis K."/>
            <person name="Ivanova N."/>
            <person name="Ovchinnikova G."/>
            <person name="Teshima H."/>
            <person name="Detter J.C."/>
            <person name="Tapia R."/>
            <person name="Han C."/>
            <person name="Land M."/>
            <person name="Hauser L."/>
            <person name="Markowitz V."/>
            <person name="Cheng J.-F."/>
            <person name="Hugenholtz P."/>
            <person name="Woyke T."/>
            <person name="Wu D."/>
            <person name="Spring S."/>
            <person name="Schroeder M."/>
            <person name="Brambilla E."/>
            <person name="Klenk H.-P."/>
            <person name="Eisen J.A."/>
        </authorList>
    </citation>
    <scope>NUCLEOTIDE SEQUENCE [LARGE SCALE GENOMIC DNA]</scope>
    <source>
        <strain evidence="2">DSM 13258 / LMG 19739 / B1</strain>
    </source>
</reference>
<keyword evidence="2" id="KW-1185">Reference proteome</keyword>
<name>G2PMD9_ALLRU</name>
<sequence>MYLFLLATFSLFGCMESIPDMKTDSIKTDSKFEYLLCMPKNSVKGLVVLFPSFGNSNQSTLIETELDEFGDETGFAILIIGFNQSFSLNESKFKELSGLISRVLENNSIPHNITMGGLSVGGNIALNYGIFAKKNNIEPIPTHLFVIDSPVDLFVLYRNQLIAKRANHNPQTFEEAVFIIDYLEYELGKHELTLNDFKNYSPYLIDAKENNQLEYLRDYKISFYVDPDESWYMENMGLELNSTNSQQIKSMVHALSEINKNVRLVNALGKGFKADGTRHPHSWSILDEKEFYNWILKKKTDFMADSEKPE</sequence>
<dbReference type="STRING" id="886377.Murru_3253"/>
<dbReference type="AlphaFoldDB" id="G2PMD9"/>
<dbReference type="HOGENOM" id="CLU_049706_0_0_10"/>
<protein>
    <recommendedName>
        <fullName evidence="3">Alpha/beta hydrolase</fullName>
    </recommendedName>
</protein>
<evidence type="ECO:0000313" key="2">
    <source>
        <dbReference type="Proteomes" id="UP000008908"/>
    </source>
</evidence>
<proteinExistence type="predicted"/>
<dbReference type="InterPro" id="IPR029058">
    <property type="entry name" value="AB_hydrolase_fold"/>
</dbReference>
<dbReference type="Proteomes" id="UP000008908">
    <property type="component" value="Chromosome"/>
</dbReference>
<dbReference type="SUPFAM" id="SSF53474">
    <property type="entry name" value="alpha/beta-Hydrolases"/>
    <property type="match status" value="1"/>
</dbReference>
<accession>G2PMD9</accession>
<evidence type="ECO:0008006" key="3">
    <source>
        <dbReference type="Google" id="ProtNLM"/>
    </source>
</evidence>
<organism evidence="1 2">
    <name type="scientific">Allomuricauda ruestringensis (strain DSM 13258 / CIP 107369 / LMG 19739 / B1)</name>
    <name type="common">Muricauda ruestringensis</name>
    <dbReference type="NCBI Taxonomy" id="886377"/>
    <lineage>
        <taxon>Bacteria</taxon>
        <taxon>Pseudomonadati</taxon>
        <taxon>Bacteroidota</taxon>
        <taxon>Flavobacteriia</taxon>
        <taxon>Flavobacteriales</taxon>
        <taxon>Flavobacteriaceae</taxon>
        <taxon>Flagellimonas</taxon>
    </lineage>
</organism>
<dbReference type="eggNOG" id="COG1073">
    <property type="taxonomic scope" value="Bacteria"/>
</dbReference>
<dbReference type="EMBL" id="CP002999">
    <property type="protein sequence ID" value="AEM72272.1"/>
    <property type="molecule type" value="Genomic_DNA"/>
</dbReference>
<dbReference type="KEGG" id="mrs:Murru_3253"/>
<evidence type="ECO:0000313" key="1">
    <source>
        <dbReference type="EMBL" id="AEM72272.1"/>
    </source>
</evidence>
<reference evidence="1 2" key="2">
    <citation type="journal article" date="2012" name="Stand. Genomic Sci.">
        <title>Complete genome sequence of the facultatively anaerobic, appendaged bacterium Muricauda ruestringensis type strain (B1(T)).</title>
        <authorList>
            <person name="Huntemann M."/>
            <person name="Teshima H."/>
            <person name="Lapidus A."/>
            <person name="Nolan M."/>
            <person name="Lucas S."/>
            <person name="Hammon N."/>
            <person name="Deshpande S."/>
            <person name="Cheng J.F."/>
            <person name="Tapia R."/>
            <person name="Goodwin L.A."/>
            <person name="Pitluck S."/>
            <person name="Liolios K."/>
            <person name="Pagani I."/>
            <person name="Ivanova N."/>
            <person name="Mavromatis K."/>
            <person name="Mikhailova N."/>
            <person name="Pati A."/>
            <person name="Chen A."/>
            <person name="Palaniappan K."/>
            <person name="Land M."/>
            <person name="Hauser L."/>
            <person name="Pan C."/>
            <person name="Brambilla E.M."/>
            <person name="Rohde M."/>
            <person name="Spring S."/>
            <person name="Goker M."/>
            <person name="Detter J.C."/>
            <person name="Bristow J."/>
            <person name="Eisen J.A."/>
            <person name="Markowitz V."/>
            <person name="Hugenholtz P."/>
            <person name="Kyrpides N.C."/>
            <person name="Klenk H.P."/>
            <person name="Woyke T."/>
        </authorList>
    </citation>
    <scope>NUCLEOTIDE SEQUENCE [LARGE SCALE GENOMIC DNA]</scope>
    <source>
        <strain evidence="2">DSM 13258 / LMG 19739 / B1</strain>
    </source>
</reference>
<gene>
    <name evidence="1" type="ordered locus">Murru_3253</name>
</gene>